<dbReference type="AlphaFoldDB" id="A0A6C0BB90"/>
<evidence type="ECO:0008006" key="2">
    <source>
        <dbReference type="Google" id="ProtNLM"/>
    </source>
</evidence>
<accession>A0A6C0BB90</accession>
<proteinExistence type="predicted"/>
<evidence type="ECO:0000313" key="1">
    <source>
        <dbReference type="EMBL" id="QHS88723.1"/>
    </source>
</evidence>
<dbReference type="PANTHER" id="PTHR33594:SF1">
    <property type="entry name" value="HD_PDEASE DOMAIN-CONTAINING PROTEIN"/>
    <property type="match status" value="1"/>
</dbReference>
<dbReference type="Gene3D" id="1.10.3210.10">
    <property type="entry name" value="Hypothetical protein af1432"/>
    <property type="match status" value="1"/>
</dbReference>
<dbReference type="EMBL" id="MN739102">
    <property type="protein sequence ID" value="QHS88723.1"/>
    <property type="molecule type" value="Genomic_DNA"/>
</dbReference>
<reference evidence="1" key="1">
    <citation type="journal article" date="2020" name="Nature">
        <title>Giant virus diversity and host interactions through global metagenomics.</title>
        <authorList>
            <person name="Schulz F."/>
            <person name="Roux S."/>
            <person name="Paez-Espino D."/>
            <person name="Jungbluth S."/>
            <person name="Walsh D.A."/>
            <person name="Denef V.J."/>
            <person name="McMahon K.D."/>
            <person name="Konstantinidis K.T."/>
            <person name="Eloe-Fadrosh E.A."/>
            <person name="Kyrpides N.C."/>
            <person name="Woyke T."/>
        </authorList>
    </citation>
    <scope>NUCLEOTIDE SEQUENCE</scope>
    <source>
        <strain evidence="1">GVMAG-M-3300010158-59</strain>
    </source>
</reference>
<protein>
    <recommendedName>
        <fullName evidence="2">HD domain-containing protein</fullName>
    </recommendedName>
</protein>
<organism evidence="1">
    <name type="scientific">viral metagenome</name>
    <dbReference type="NCBI Taxonomy" id="1070528"/>
    <lineage>
        <taxon>unclassified sequences</taxon>
        <taxon>metagenomes</taxon>
        <taxon>organismal metagenomes</taxon>
    </lineage>
</organism>
<dbReference type="SUPFAM" id="SSF109604">
    <property type="entry name" value="HD-domain/PDEase-like"/>
    <property type="match status" value="1"/>
</dbReference>
<dbReference type="PANTHER" id="PTHR33594">
    <property type="entry name" value="SUPERFAMILY HYDROLASE, PUTATIVE (AFU_ORTHOLOGUE AFUA_1G03035)-RELATED"/>
    <property type="match status" value="1"/>
</dbReference>
<name>A0A6C0BB90_9ZZZZ</name>
<sequence length="209" mass="24572">MSLLTKLLHYVMLCSAKHNIDSSHGLDHSMSMIHFTKEIFELELVKKDTLKKQERLIYISAILHDMCDKKYMKEEDGIMNITEFLCQEKIEPWETEVVKQIITTMSYSKVKVSGFPNLGEFQDAYHIVREADLLAAYDFDRCMAYRLNKSVGSVEETFVEACELFEKRIFKHEEDGLFITDYAKNNHMDLQAITLQQMARWKTVIRNIR</sequence>